<name>A0ABN1QUJ5_9ACTN</name>
<keyword evidence="4" id="KW-1185">Reference proteome</keyword>
<evidence type="ECO:0000256" key="1">
    <source>
        <dbReference type="SAM" id="MobiDB-lite"/>
    </source>
</evidence>
<proteinExistence type="predicted"/>
<feature type="region of interest" description="Disordered" evidence="1">
    <location>
        <begin position="261"/>
        <end position="290"/>
    </location>
</feature>
<dbReference type="SUPFAM" id="SSF47413">
    <property type="entry name" value="lambda repressor-like DNA-binding domains"/>
    <property type="match status" value="1"/>
</dbReference>
<dbReference type="EMBL" id="BAAAHQ010000041">
    <property type="protein sequence ID" value="GAA0947602.1"/>
    <property type="molecule type" value="Genomic_DNA"/>
</dbReference>
<sequence length="290" mass="32447">MSGDNPSGRGNFSEWLTAMAKAMGYGTDAALSDALGISQSTILRWRQGSKPSIRHLASLSRVLGTRLEALLVLTGHVSADAFGANTDTPEPPSATTEAVRKIKDATLGEPLKERLLKYWELRLGEERGRLYALIKALEEEELKGPEGSLDVAEAYRLMKSDLPKHFADLMTAARRYFDLASPRRGVRRRARRQPSVDFIAVQRQMIDGIEVSELRKSPEGRWYWRRPNGEPTFEVTFTTEEAAIETHQMTLNLARDLLEKAVDHRNRQGSPQGVGESDSSRRADDVDRRG</sequence>
<dbReference type="RefSeq" id="WP_343953925.1">
    <property type="nucleotide sequence ID" value="NZ_BAAAHQ010000041.1"/>
</dbReference>
<dbReference type="SMART" id="SM00530">
    <property type="entry name" value="HTH_XRE"/>
    <property type="match status" value="1"/>
</dbReference>
<feature type="compositionally biased region" description="Basic and acidic residues" evidence="1">
    <location>
        <begin position="278"/>
        <end position="290"/>
    </location>
</feature>
<protein>
    <recommendedName>
        <fullName evidence="2">HTH cro/C1-type domain-containing protein</fullName>
    </recommendedName>
</protein>
<dbReference type="Proteomes" id="UP001501578">
    <property type="component" value="Unassembled WGS sequence"/>
</dbReference>
<evidence type="ECO:0000259" key="2">
    <source>
        <dbReference type="PROSITE" id="PS50943"/>
    </source>
</evidence>
<dbReference type="InterPro" id="IPR010982">
    <property type="entry name" value="Lambda_DNA-bd_dom_sf"/>
</dbReference>
<dbReference type="CDD" id="cd00093">
    <property type="entry name" value="HTH_XRE"/>
    <property type="match status" value="1"/>
</dbReference>
<dbReference type="InterPro" id="IPR001387">
    <property type="entry name" value="Cro/C1-type_HTH"/>
</dbReference>
<evidence type="ECO:0000313" key="4">
    <source>
        <dbReference type="Proteomes" id="UP001501578"/>
    </source>
</evidence>
<accession>A0ABN1QUJ5</accession>
<reference evidence="3 4" key="1">
    <citation type="journal article" date="2019" name="Int. J. Syst. Evol. Microbiol.">
        <title>The Global Catalogue of Microorganisms (GCM) 10K type strain sequencing project: providing services to taxonomists for standard genome sequencing and annotation.</title>
        <authorList>
            <consortium name="The Broad Institute Genomics Platform"/>
            <consortium name="The Broad Institute Genome Sequencing Center for Infectious Disease"/>
            <person name="Wu L."/>
            <person name="Ma J."/>
        </authorList>
    </citation>
    <scope>NUCLEOTIDE SEQUENCE [LARGE SCALE GENOMIC DNA]</scope>
    <source>
        <strain evidence="3 4">JCM 11136</strain>
    </source>
</reference>
<dbReference type="Pfam" id="PF01381">
    <property type="entry name" value="HTH_3"/>
    <property type="match status" value="1"/>
</dbReference>
<comment type="caution">
    <text evidence="3">The sequence shown here is derived from an EMBL/GenBank/DDBJ whole genome shotgun (WGS) entry which is preliminary data.</text>
</comment>
<organism evidence="3 4">
    <name type="scientific">Nonomuraea longicatena</name>
    <dbReference type="NCBI Taxonomy" id="83682"/>
    <lineage>
        <taxon>Bacteria</taxon>
        <taxon>Bacillati</taxon>
        <taxon>Actinomycetota</taxon>
        <taxon>Actinomycetes</taxon>
        <taxon>Streptosporangiales</taxon>
        <taxon>Streptosporangiaceae</taxon>
        <taxon>Nonomuraea</taxon>
    </lineage>
</organism>
<dbReference type="PROSITE" id="PS50943">
    <property type="entry name" value="HTH_CROC1"/>
    <property type="match status" value="1"/>
</dbReference>
<feature type="domain" description="HTH cro/C1-type" evidence="2">
    <location>
        <begin position="29"/>
        <end position="70"/>
    </location>
</feature>
<gene>
    <name evidence="3" type="ORF">GCM10009560_64280</name>
</gene>
<dbReference type="Gene3D" id="1.10.260.40">
    <property type="entry name" value="lambda repressor-like DNA-binding domains"/>
    <property type="match status" value="1"/>
</dbReference>
<evidence type="ECO:0000313" key="3">
    <source>
        <dbReference type="EMBL" id="GAA0947602.1"/>
    </source>
</evidence>